<reference evidence="1" key="1">
    <citation type="journal article" date="2020" name="Stud. Mycol.">
        <title>101 Dothideomycetes genomes: a test case for predicting lifestyles and emergence of pathogens.</title>
        <authorList>
            <person name="Haridas S."/>
            <person name="Albert R."/>
            <person name="Binder M."/>
            <person name="Bloem J."/>
            <person name="Labutti K."/>
            <person name="Salamov A."/>
            <person name="Andreopoulos B."/>
            <person name="Baker S."/>
            <person name="Barry K."/>
            <person name="Bills G."/>
            <person name="Bluhm B."/>
            <person name="Cannon C."/>
            <person name="Castanera R."/>
            <person name="Culley D."/>
            <person name="Daum C."/>
            <person name="Ezra D."/>
            <person name="Gonzalez J."/>
            <person name="Henrissat B."/>
            <person name="Kuo A."/>
            <person name="Liang C."/>
            <person name="Lipzen A."/>
            <person name="Lutzoni F."/>
            <person name="Magnuson J."/>
            <person name="Mondo S."/>
            <person name="Nolan M."/>
            <person name="Ohm R."/>
            <person name="Pangilinan J."/>
            <person name="Park H.-J."/>
            <person name="Ramirez L."/>
            <person name="Alfaro M."/>
            <person name="Sun H."/>
            <person name="Tritt A."/>
            <person name="Yoshinaga Y."/>
            <person name="Zwiers L.-H."/>
            <person name="Turgeon B."/>
            <person name="Goodwin S."/>
            <person name="Spatafora J."/>
            <person name="Crous P."/>
            <person name="Grigoriev I."/>
        </authorList>
    </citation>
    <scope>NUCLEOTIDE SEQUENCE</scope>
    <source>
        <strain evidence="1">CBS 279.74</strain>
    </source>
</reference>
<name>A0A6G1KD01_9PLEO</name>
<accession>A0A6G1KD01</accession>
<proteinExistence type="predicted"/>
<dbReference type="OrthoDB" id="7873042at2759"/>
<dbReference type="Proteomes" id="UP000799428">
    <property type="component" value="Unassembled WGS sequence"/>
</dbReference>
<organism evidence="1 2">
    <name type="scientific">Pleomassaria siparia CBS 279.74</name>
    <dbReference type="NCBI Taxonomy" id="1314801"/>
    <lineage>
        <taxon>Eukaryota</taxon>
        <taxon>Fungi</taxon>
        <taxon>Dikarya</taxon>
        <taxon>Ascomycota</taxon>
        <taxon>Pezizomycotina</taxon>
        <taxon>Dothideomycetes</taxon>
        <taxon>Pleosporomycetidae</taxon>
        <taxon>Pleosporales</taxon>
        <taxon>Pleomassariaceae</taxon>
        <taxon>Pleomassaria</taxon>
    </lineage>
</organism>
<evidence type="ECO:0000313" key="2">
    <source>
        <dbReference type="Proteomes" id="UP000799428"/>
    </source>
</evidence>
<sequence length="152" mass="17221">MRPRPNTKAAPHVLEGVYSSIAGLDAKFAQLMKDATPNKSFSNGMMPMLTLPGFIDITVIETLYEPNPGWIRMNRVVQYYQIWREWGDIPRAMLPQGPPKDLVDRVALITQQSQARARGRIEAARVKASIEQQGQEAALRLFDPPGTRYYYT</sequence>
<dbReference type="EMBL" id="MU005769">
    <property type="protein sequence ID" value="KAF2710237.1"/>
    <property type="molecule type" value="Genomic_DNA"/>
</dbReference>
<evidence type="ECO:0000313" key="1">
    <source>
        <dbReference type="EMBL" id="KAF2710237.1"/>
    </source>
</evidence>
<protein>
    <submittedName>
        <fullName evidence="1">Uncharacterized protein</fullName>
    </submittedName>
</protein>
<keyword evidence="2" id="KW-1185">Reference proteome</keyword>
<dbReference type="AlphaFoldDB" id="A0A6G1KD01"/>
<gene>
    <name evidence="1" type="ORF">K504DRAFT_466655</name>
</gene>